<feature type="compositionally biased region" description="Polar residues" evidence="4">
    <location>
        <begin position="721"/>
        <end position="731"/>
    </location>
</feature>
<evidence type="ECO:0000256" key="1">
    <source>
        <dbReference type="ARBA" id="ARBA00022729"/>
    </source>
</evidence>
<dbReference type="GO" id="GO:0045217">
    <property type="term" value="P:cell-cell junction maintenance"/>
    <property type="evidence" value="ECO:0007669"/>
    <property type="project" value="TreeGrafter"/>
</dbReference>
<dbReference type="EMBL" id="JAPWTK010000669">
    <property type="protein sequence ID" value="KAJ8937251.1"/>
    <property type="molecule type" value="Genomic_DNA"/>
</dbReference>
<feature type="compositionally biased region" description="Basic and acidic residues" evidence="4">
    <location>
        <begin position="764"/>
        <end position="802"/>
    </location>
</feature>
<evidence type="ECO:0000256" key="3">
    <source>
        <dbReference type="ARBA" id="ARBA00023180"/>
    </source>
</evidence>
<keyword evidence="2" id="KW-0677">Repeat</keyword>
<dbReference type="InterPro" id="IPR053243">
    <property type="entry name" value="SJ_maturation_regulator"/>
</dbReference>
<name>A0AAV8XF60_9CUCU</name>
<feature type="transmembrane region" description="Helical" evidence="5">
    <location>
        <begin position="579"/>
        <end position="603"/>
    </location>
</feature>
<dbReference type="Gene3D" id="3.10.100.10">
    <property type="entry name" value="Mannose-Binding Protein A, subunit A"/>
    <property type="match status" value="1"/>
</dbReference>
<evidence type="ECO:0000313" key="7">
    <source>
        <dbReference type="Proteomes" id="UP001162162"/>
    </source>
</evidence>
<protein>
    <recommendedName>
        <fullName evidence="8">C-type lectin domain-containing protein</fullName>
    </recommendedName>
</protein>
<dbReference type="InterPro" id="IPR016186">
    <property type="entry name" value="C-type_lectin-like/link_sf"/>
</dbReference>
<gene>
    <name evidence="6" type="ORF">NQ318_005565</name>
</gene>
<organism evidence="6 7">
    <name type="scientific">Aromia moschata</name>
    <dbReference type="NCBI Taxonomy" id="1265417"/>
    <lineage>
        <taxon>Eukaryota</taxon>
        <taxon>Metazoa</taxon>
        <taxon>Ecdysozoa</taxon>
        <taxon>Arthropoda</taxon>
        <taxon>Hexapoda</taxon>
        <taxon>Insecta</taxon>
        <taxon>Pterygota</taxon>
        <taxon>Neoptera</taxon>
        <taxon>Endopterygota</taxon>
        <taxon>Coleoptera</taxon>
        <taxon>Polyphaga</taxon>
        <taxon>Cucujiformia</taxon>
        <taxon>Chrysomeloidea</taxon>
        <taxon>Cerambycidae</taxon>
        <taxon>Cerambycinae</taxon>
        <taxon>Callichromatini</taxon>
        <taxon>Aromia</taxon>
    </lineage>
</organism>
<keyword evidence="3" id="KW-0325">Glycoprotein</keyword>
<dbReference type="PANTHER" id="PTHR47653">
    <property type="entry name" value="PROTEIN BARK BEETLE"/>
    <property type="match status" value="1"/>
</dbReference>
<dbReference type="SUPFAM" id="SSF56436">
    <property type="entry name" value="C-type lectin-like"/>
    <property type="match status" value="1"/>
</dbReference>
<keyword evidence="5" id="KW-1133">Transmembrane helix</keyword>
<dbReference type="Proteomes" id="UP001162162">
    <property type="component" value="Unassembled WGS sequence"/>
</dbReference>
<reference evidence="6" key="1">
    <citation type="journal article" date="2023" name="Insect Mol. Biol.">
        <title>Genome sequencing provides insights into the evolution of gene families encoding plant cell wall-degrading enzymes in longhorned beetles.</title>
        <authorList>
            <person name="Shin N.R."/>
            <person name="Okamura Y."/>
            <person name="Kirsch R."/>
            <person name="Pauchet Y."/>
        </authorList>
    </citation>
    <scope>NUCLEOTIDE SEQUENCE</scope>
    <source>
        <strain evidence="6">AMC_N1</strain>
    </source>
</reference>
<keyword evidence="7" id="KW-1185">Reference proteome</keyword>
<evidence type="ECO:0000256" key="5">
    <source>
        <dbReference type="SAM" id="Phobius"/>
    </source>
</evidence>
<evidence type="ECO:0000313" key="6">
    <source>
        <dbReference type="EMBL" id="KAJ8937251.1"/>
    </source>
</evidence>
<evidence type="ECO:0000256" key="2">
    <source>
        <dbReference type="ARBA" id="ARBA00022737"/>
    </source>
</evidence>
<feature type="region of interest" description="Disordered" evidence="4">
    <location>
        <begin position="721"/>
        <end position="823"/>
    </location>
</feature>
<sequence length="906" mass="103884">MNLLHNDIQNSLGVGINIVSLSGEGRESEESSFTPLKELNIPYNLFSLVDICDTQKEIRIEERILLYYKYDNHPINCIKIFRSDYNIKPLGLRFLQFHLFNSTVKYGIPDFIQMYDGDIYNITSKLIDTVTMTSGNSKRLFRSTYPSLSIKLFSNGASSDHGFIAEVITLPISAIGFNRDVQHNISSSIVSNNQLGAVLYNAAGEVNPIVTIEKNQFKNNCRKFYGNFTTCKAAIDMDIQNTQTVYFRGNLVERNQGGLYIKADSRGSATSLRGWIYNNLFVNNSNLPTLYVEGRKSSPYQEVTIYRNYFTRNYAQYHNNIILRQVVSNFTYNYVKRNIGLQNLEVSGFDKVRLNIYQTTSHNGFYNNFAVFRDSRSTVVAGTAGQHYVDNIFFNPDNDYEMITVNRSFTFQLWDTKIDAANNYWGVNTTLAVRGRIRDQSDDHRLLEVMYEPFYMNNRTILDGKCPPGWELVGETCYMYIGAPMTFWEAKSFCQADNASVPYLLGNINYLPVYDFLRRQHEWYLYSDKVWVQHIDRINECTIFAYQTVEVEDCNRRSPFICEIDPKVSIRILPLADDIVTISVISSFALAILLIIIVIACWWSKSKYRQAQRLERRNSIRQSLHSLRSSTRSTDTLTKKMISNGSIDSMEKSTYSSSIEDTQSYDVYEAHNPNPNFVPTIEYHKSPGRFDNQYAKPTTYDLAYKNEGFRDNSTFATNSNYQSRAESVQDNATDETPIMPPEEGGISYPPSEYYNDDTLPLHSGKSDSTLDLKRGIEESNKGYDPTYKRDRPDPNLLHELKSKLPQKPPTPPTKHSPTYSEQLDNLNYTPDYNTVALAHPHDRPQSMNILETDFDEPVAPKPKTRSKSEVLLETNFDYTPPEGSPLFNHPITDASRSKSQPLETAM</sequence>
<keyword evidence="1" id="KW-0732">Signal</keyword>
<dbReference type="AlphaFoldDB" id="A0AAV8XF60"/>
<dbReference type="GO" id="GO:0016020">
    <property type="term" value="C:membrane"/>
    <property type="evidence" value="ECO:0007669"/>
    <property type="project" value="TreeGrafter"/>
</dbReference>
<accession>A0AAV8XF60</accession>
<keyword evidence="5" id="KW-0472">Membrane</keyword>
<comment type="caution">
    <text evidence="6">The sequence shown here is derived from an EMBL/GenBank/DDBJ whole genome shotgun (WGS) entry which is preliminary data.</text>
</comment>
<feature type="compositionally biased region" description="Polar residues" evidence="4">
    <location>
        <begin position="897"/>
        <end position="906"/>
    </location>
</feature>
<feature type="region of interest" description="Disordered" evidence="4">
    <location>
        <begin position="875"/>
        <end position="906"/>
    </location>
</feature>
<proteinExistence type="predicted"/>
<keyword evidence="5" id="KW-0812">Transmembrane</keyword>
<dbReference type="PANTHER" id="PTHR47653:SF1">
    <property type="entry name" value="DELETED IN MALIGNANT BRAIN TUMORS 1 PROTEIN"/>
    <property type="match status" value="1"/>
</dbReference>
<evidence type="ECO:0000256" key="4">
    <source>
        <dbReference type="SAM" id="MobiDB-lite"/>
    </source>
</evidence>
<evidence type="ECO:0008006" key="8">
    <source>
        <dbReference type="Google" id="ProtNLM"/>
    </source>
</evidence>
<dbReference type="InterPro" id="IPR016187">
    <property type="entry name" value="CTDL_fold"/>
</dbReference>